<name>A0A6C7E7H9_ILUCY</name>
<feature type="transmembrane region" description="Helical" evidence="1">
    <location>
        <begin position="92"/>
        <end position="111"/>
    </location>
</feature>
<dbReference type="RefSeq" id="WP_015441637.1">
    <property type="nucleotide sequence ID" value="NC_020520.1"/>
</dbReference>
<keyword evidence="3" id="KW-1185">Reference proteome</keyword>
<proteinExistence type="predicted"/>
<dbReference type="OrthoDB" id="9847987at2"/>
<accession>A0A6C7E7H9</accession>
<feature type="transmembrane region" description="Helical" evidence="1">
    <location>
        <begin position="62"/>
        <end position="80"/>
    </location>
</feature>
<dbReference type="KEGG" id="aym:YM304_20760"/>
<dbReference type="Proteomes" id="UP000011863">
    <property type="component" value="Chromosome"/>
</dbReference>
<evidence type="ECO:0000256" key="1">
    <source>
        <dbReference type="SAM" id="Phobius"/>
    </source>
</evidence>
<keyword evidence="1" id="KW-0472">Membrane</keyword>
<organism evidence="2 3">
    <name type="scientific">Ilumatobacter coccineus (strain NBRC 103263 / KCTC 29153 / YM16-304)</name>
    <dbReference type="NCBI Taxonomy" id="1313172"/>
    <lineage>
        <taxon>Bacteria</taxon>
        <taxon>Bacillati</taxon>
        <taxon>Actinomycetota</taxon>
        <taxon>Acidimicrobiia</taxon>
        <taxon>Acidimicrobiales</taxon>
        <taxon>Ilumatobacteraceae</taxon>
        <taxon>Ilumatobacter</taxon>
    </lineage>
</organism>
<keyword evidence="1" id="KW-0812">Transmembrane</keyword>
<dbReference type="EMBL" id="AP012057">
    <property type="protein sequence ID" value="BAN02390.1"/>
    <property type="molecule type" value="Genomic_DNA"/>
</dbReference>
<gene>
    <name evidence="2" type="ORF">YM304_20760</name>
</gene>
<evidence type="ECO:0000313" key="2">
    <source>
        <dbReference type="EMBL" id="BAN02390.1"/>
    </source>
</evidence>
<dbReference type="AlphaFoldDB" id="A0A6C7E7H9"/>
<sequence>MKWISSIARFATRPVVATYGSMALLFVGLVVDLNSDQALVVSIIYNIPIVVSAVLLTRTLTVWTIVLSLAANAAAGYANAIDVGETSGFTVANRVLVGLSFLLVGSMTLLFERSRQDVHDLEFHEEDGERERALRHVITDLSGPLTRDEILRRATVGLRELLHADAVVFTGLDGDRFVEPRWSAPEFTSVAEPGKLATWAVDALPVTTVPVIMVRTERGLTGVGRLAVFDDVELIVVVSRPDRTRASQLLGEAIMAIEPLCARAAEFERLRGLSSD</sequence>
<evidence type="ECO:0000313" key="3">
    <source>
        <dbReference type="Proteomes" id="UP000011863"/>
    </source>
</evidence>
<keyword evidence="1" id="KW-1133">Transmembrane helix</keyword>
<feature type="transmembrane region" description="Helical" evidence="1">
    <location>
        <begin position="37"/>
        <end position="55"/>
    </location>
</feature>
<protein>
    <submittedName>
        <fullName evidence="2">Uncharacterized protein</fullName>
    </submittedName>
</protein>
<reference evidence="2 3" key="1">
    <citation type="journal article" date="2013" name="Int. J. Syst. Evol. Microbiol.">
        <title>Ilumatobacter nonamiense sp. nov. and Ilumatobacter coccineum sp. nov., isolated from seashore sand.</title>
        <authorList>
            <person name="Matsumoto A."/>
            <person name="Kasai H."/>
            <person name="Matsuo Y."/>
            <person name="Shizuri Y."/>
            <person name="Ichikawa N."/>
            <person name="Fujita N."/>
            <person name="Omura S."/>
            <person name="Takahashi Y."/>
        </authorList>
    </citation>
    <scope>NUCLEOTIDE SEQUENCE [LARGE SCALE GENOMIC DNA]</scope>
    <source>
        <strain evidence="3">NBRC 103263 / KCTC 29153 / YM16-304</strain>
    </source>
</reference>
<feature type="transmembrane region" description="Helical" evidence="1">
    <location>
        <begin position="12"/>
        <end position="31"/>
    </location>
</feature>